<dbReference type="Proteomes" id="UP000751614">
    <property type="component" value="Unassembled WGS sequence"/>
</dbReference>
<feature type="signal peptide" evidence="1">
    <location>
        <begin position="1"/>
        <end position="21"/>
    </location>
</feature>
<dbReference type="RefSeq" id="WP_138837994.1">
    <property type="nucleotide sequence ID" value="NZ_VCNI01000002.1"/>
</dbReference>
<feature type="chain" id="PRO_5047153852" description="DUF5777 domain-containing protein" evidence="1">
    <location>
        <begin position="22"/>
        <end position="308"/>
    </location>
</feature>
<keyword evidence="4" id="KW-1185">Reference proteome</keyword>
<evidence type="ECO:0000313" key="4">
    <source>
        <dbReference type="Proteomes" id="UP000751614"/>
    </source>
</evidence>
<reference evidence="3 4" key="1">
    <citation type="submission" date="2019-05" db="EMBL/GenBank/DDBJ databases">
        <title>Flagellimonas sp. AsT0115, sp. nov., isolated from a marine red algae, Asparagopsis taxiformis.</title>
        <authorList>
            <person name="Kim J."/>
            <person name="Jeong S.E."/>
            <person name="Jeon C.O."/>
        </authorList>
    </citation>
    <scope>NUCLEOTIDE SEQUENCE [LARGE SCALE GENOMIC DNA]</scope>
    <source>
        <strain evidence="3 4">AsT0115</strain>
    </source>
</reference>
<sequence>MKTRVFWTLLVFCLFVNQIMAQNELLDILEKEHTDTVPQFVPATFKSTRITYGHSVETRKKGILEVFAATRFWNTPELRSQSFGADKLNARIALEYGISDRLTTGLGGSTWDGLFDAFVKYRLVRQQASGQGSPIGLTVFQNASYNSHAISNPNVEDDFSNRLSFTTQLLIAKKISSDFSLQIAPTFIHRSAVYTQDERQNHLALGFGGRYKLGPHVSLVSEYYRVFNPVESIDTYGPFGIGVNWELGDVMLQFMLTNAPSMVESSFIAETRNNFNFKNPNLNFGFNFTYIIHFKRQLKGLKQGNKTP</sequence>
<evidence type="ECO:0000313" key="3">
    <source>
        <dbReference type="EMBL" id="TMU55639.1"/>
    </source>
</evidence>
<protein>
    <recommendedName>
        <fullName evidence="2">DUF5777 domain-containing protein</fullName>
    </recommendedName>
</protein>
<name>A0ABY2WMN1_9FLAO</name>
<accession>A0ABY2WMN1</accession>
<feature type="domain" description="DUF5777" evidence="2">
    <location>
        <begin position="45"/>
        <end position="290"/>
    </location>
</feature>
<dbReference type="Pfam" id="PF19089">
    <property type="entry name" value="DUF5777"/>
    <property type="match status" value="1"/>
</dbReference>
<keyword evidence="1" id="KW-0732">Signal</keyword>
<evidence type="ECO:0000259" key="2">
    <source>
        <dbReference type="Pfam" id="PF19089"/>
    </source>
</evidence>
<proteinExistence type="predicted"/>
<organism evidence="3 4">
    <name type="scientific">Flagellimonas algicola</name>
    <dbReference type="NCBI Taxonomy" id="2583815"/>
    <lineage>
        <taxon>Bacteria</taxon>
        <taxon>Pseudomonadati</taxon>
        <taxon>Bacteroidota</taxon>
        <taxon>Flavobacteriia</taxon>
        <taxon>Flavobacteriales</taxon>
        <taxon>Flavobacteriaceae</taxon>
        <taxon>Flagellimonas</taxon>
    </lineage>
</organism>
<evidence type="ECO:0000256" key="1">
    <source>
        <dbReference type="SAM" id="SignalP"/>
    </source>
</evidence>
<comment type="caution">
    <text evidence="3">The sequence shown here is derived from an EMBL/GenBank/DDBJ whole genome shotgun (WGS) entry which is preliminary data.</text>
</comment>
<gene>
    <name evidence="3" type="ORF">FGG15_15855</name>
</gene>
<dbReference type="EMBL" id="VCNI01000002">
    <property type="protein sequence ID" value="TMU55639.1"/>
    <property type="molecule type" value="Genomic_DNA"/>
</dbReference>
<dbReference type="InterPro" id="IPR045916">
    <property type="entry name" value="DUF5777"/>
</dbReference>